<keyword evidence="6" id="KW-1185">Reference proteome</keyword>
<evidence type="ECO:0000256" key="2">
    <source>
        <dbReference type="ARBA" id="ARBA00022857"/>
    </source>
</evidence>
<dbReference type="InterPro" id="IPR052178">
    <property type="entry name" value="Sec_Metab_Biosynth_SDR"/>
</dbReference>
<dbReference type="Pfam" id="PF00106">
    <property type="entry name" value="adh_short"/>
    <property type="match status" value="1"/>
</dbReference>
<dbReference type="PANTHER" id="PTHR43618">
    <property type="entry name" value="7-ALPHA-HYDROXYSTEROID DEHYDROGENASE"/>
    <property type="match status" value="1"/>
</dbReference>
<proteinExistence type="inferred from homology"/>
<dbReference type="InterPro" id="IPR036291">
    <property type="entry name" value="NAD(P)-bd_dom_sf"/>
</dbReference>
<dbReference type="SUPFAM" id="SSF51735">
    <property type="entry name" value="NAD(P)-binding Rossmann-fold domains"/>
    <property type="match status" value="1"/>
</dbReference>
<sequence>MALTDLFSLTGRSALVTGGGSGIGCMIARGLLMAGARVIVTARTTEKVEMAASELRQFGDCIPVTAELGSVTGRESLADDVLRLAPDLSILVNNAGTTEYAAFSDYTPEQWHRVFEVNTAAPFFMSQLLMPLLCASASAVRPSQIINISSSAGIVPHVGTIAAYGPSKAALQHITRSMGRDFAPMHVHVNAIAPGPFLSGLTEPLLTDPSAIEAFVANVPAGRIGDADDMAALAVAIACSRYMVGQVISLDGGQALEA</sequence>
<dbReference type="PANTHER" id="PTHR43618:SF8">
    <property type="entry name" value="7ALPHA-HYDROXYSTEROID DEHYDROGENASE"/>
    <property type="match status" value="1"/>
</dbReference>
<gene>
    <name evidence="5" type="ORF">POM99_03275</name>
</gene>
<name>A0ABT6CE71_9SPHN</name>
<evidence type="ECO:0000256" key="1">
    <source>
        <dbReference type="ARBA" id="ARBA00006484"/>
    </source>
</evidence>
<organism evidence="5 6">
    <name type="scientific">Novosphingobium cyanobacteriorum</name>
    <dbReference type="NCBI Taxonomy" id="3024215"/>
    <lineage>
        <taxon>Bacteria</taxon>
        <taxon>Pseudomonadati</taxon>
        <taxon>Pseudomonadota</taxon>
        <taxon>Alphaproteobacteria</taxon>
        <taxon>Sphingomonadales</taxon>
        <taxon>Sphingomonadaceae</taxon>
        <taxon>Novosphingobium</taxon>
    </lineage>
</organism>
<dbReference type="Gene3D" id="3.40.50.720">
    <property type="entry name" value="NAD(P)-binding Rossmann-like Domain"/>
    <property type="match status" value="1"/>
</dbReference>
<evidence type="ECO:0000256" key="4">
    <source>
        <dbReference type="RuleBase" id="RU000363"/>
    </source>
</evidence>
<evidence type="ECO:0000256" key="3">
    <source>
        <dbReference type="ARBA" id="ARBA00023002"/>
    </source>
</evidence>
<reference evidence="5 6" key="1">
    <citation type="submission" date="2023-03" db="EMBL/GenBank/DDBJ databases">
        <title>Novosphingobium cyanobacteriorum sp. nov., isolated from a eutrophic reservoir during the Microcystis bloom period.</title>
        <authorList>
            <person name="Kang M."/>
            <person name="Le V."/>
            <person name="Ko S.-R."/>
            <person name="Lee S.-A."/>
            <person name="Ahn C.-Y."/>
        </authorList>
    </citation>
    <scope>NUCLEOTIDE SEQUENCE [LARGE SCALE GENOMIC DNA]</scope>
    <source>
        <strain evidence="5 6">HBC54</strain>
    </source>
</reference>
<keyword evidence="2" id="KW-0521">NADP</keyword>
<dbReference type="InterPro" id="IPR002347">
    <property type="entry name" value="SDR_fam"/>
</dbReference>
<dbReference type="PRINTS" id="PR00080">
    <property type="entry name" value="SDRFAMILY"/>
</dbReference>
<evidence type="ECO:0000313" key="6">
    <source>
        <dbReference type="Proteomes" id="UP001222770"/>
    </source>
</evidence>
<comment type="caution">
    <text evidence="5">The sequence shown here is derived from an EMBL/GenBank/DDBJ whole genome shotgun (WGS) entry which is preliminary data.</text>
</comment>
<dbReference type="EMBL" id="JAROCY010000002">
    <property type="protein sequence ID" value="MDF8332210.1"/>
    <property type="molecule type" value="Genomic_DNA"/>
</dbReference>
<accession>A0ABT6CE71</accession>
<protein>
    <submittedName>
        <fullName evidence="5">SDR family NAD(P)-dependent oxidoreductase</fullName>
    </submittedName>
</protein>
<evidence type="ECO:0000313" key="5">
    <source>
        <dbReference type="EMBL" id="MDF8332210.1"/>
    </source>
</evidence>
<dbReference type="Proteomes" id="UP001222770">
    <property type="component" value="Unassembled WGS sequence"/>
</dbReference>
<dbReference type="PRINTS" id="PR00081">
    <property type="entry name" value="GDHRDH"/>
</dbReference>
<keyword evidence="3" id="KW-0560">Oxidoreductase</keyword>
<comment type="similarity">
    <text evidence="1 4">Belongs to the short-chain dehydrogenases/reductases (SDR) family.</text>
</comment>